<dbReference type="GO" id="GO:0140359">
    <property type="term" value="F:ABC-type transporter activity"/>
    <property type="evidence" value="ECO:0007669"/>
    <property type="project" value="InterPro"/>
</dbReference>
<dbReference type="PANTHER" id="PTHR43027:SF2">
    <property type="entry name" value="TRANSPORT PERMEASE PROTEIN"/>
    <property type="match status" value="1"/>
</dbReference>
<dbReference type="AlphaFoldDB" id="A0A7W5VCR0"/>
<protein>
    <submittedName>
        <fullName evidence="7">ABC-2 type transport system permease protein</fullName>
    </submittedName>
</protein>
<dbReference type="InterPro" id="IPR052902">
    <property type="entry name" value="ABC-2_transporter"/>
</dbReference>
<reference evidence="7 8" key="1">
    <citation type="submission" date="2020-08" db="EMBL/GenBank/DDBJ databases">
        <title>Sequencing the genomes of 1000 actinobacteria strains.</title>
        <authorList>
            <person name="Klenk H.-P."/>
        </authorList>
    </citation>
    <scope>NUCLEOTIDE SEQUENCE [LARGE SCALE GENOMIC DNA]</scope>
    <source>
        <strain evidence="7 8">DSM 44320</strain>
    </source>
</reference>
<keyword evidence="3 5" id="KW-1133">Transmembrane helix</keyword>
<evidence type="ECO:0000256" key="2">
    <source>
        <dbReference type="ARBA" id="ARBA00022692"/>
    </source>
</evidence>
<evidence type="ECO:0000313" key="8">
    <source>
        <dbReference type="Proteomes" id="UP000579945"/>
    </source>
</evidence>
<keyword evidence="2 5" id="KW-0812">Transmembrane</keyword>
<proteinExistence type="predicted"/>
<keyword evidence="4 5" id="KW-0472">Membrane</keyword>
<sequence>MSKLLLVEAKLHLRDGWYLLFAIGLPLLLLQFLGKVAGPAFPALMVMLSALTLSFSVLPGVLAAYREQGVLRRMSTTPVSPLRMLTVQLVINLVVGIVATTLLVAFGPGVPRNVAGFVLVFLLGSAALMAMGLVIAAVAPNGKSAPIIGSAAMFPLMFVAGMWVPREYLPEVVRVIGDYSVAGPFAQALSATWAGQAPQLPHLLVLAAGLVVFGGLAVRVFRWE</sequence>
<organism evidence="7 8">
    <name type="scientific">Nonomuraea dietziae</name>
    <dbReference type="NCBI Taxonomy" id="65515"/>
    <lineage>
        <taxon>Bacteria</taxon>
        <taxon>Bacillati</taxon>
        <taxon>Actinomycetota</taxon>
        <taxon>Actinomycetes</taxon>
        <taxon>Streptosporangiales</taxon>
        <taxon>Streptosporangiaceae</taxon>
        <taxon>Nonomuraea</taxon>
    </lineage>
</organism>
<dbReference type="Pfam" id="PF01061">
    <property type="entry name" value="ABC2_membrane"/>
    <property type="match status" value="1"/>
</dbReference>
<evidence type="ECO:0000256" key="4">
    <source>
        <dbReference type="ARBA" id="ARBA00023136"/>
    </source>
</evidence>
<evidence type="ECO:0000256" key="1">
    <source>
        <dbReference type="ARBA" id="ARBA00004141"/>
    </source>
</evidence>
<dbReference type="GeneID" id="95391854"/>
<feature type="transmembrane region" description="Helical" evidence="5">
    <location>
        <begin position="85"/>
        <end position="108"/>
    </location>
</feature>
<dbReference type="EMBL" id="JACIBV010000001">
    <property type="protein sequence ID" value="MBB3729673.1"/>
    <property type="molecule type" value="Genomic_DNA"/>
</dbReference>
<dbReference type="RefSeq" id="WP_183653274.1">
    <property type="nucleotide sequence ID" value="NZ_BAAAXX010000021.1"/>
</dbReference>
<name>A0A7W5VCR0_9ACTN</name>
<feature type="domain" description="ABC-2 type transporter transmembrane" evidence="6">
    <location>
        <begin position="9"/>
        <end position="180"/>
    </location>
</feature>
<keyword evidence="8" id="KW-1185">Reference proteome</keyword>
<feature type="transmembrane region" description="Helical" evidence="5">
    <location>
        <begin position="40"/>
        <end position="65"/>
    </location>
</feature>
<evidence type="ECO:0000256" key="5">
    <source>
        <dbReference type="SAM" id="Phobius"/>
    </source>
</evidence>
<gene>
    <name evidence="7" type="ORF">FHR33_005533</name>
</gene>
<feature type="transmembrane region" description="Helical" evidence="5">
    <location>
        <begin position="114"/>
        <end position="138"/>
    </location>
</feature>
<feature type="transmembrane region" description="Helical" evidence="5">
    <location>
        <begin position="203"/>
        <end position="221"/>
    </location>
</feature>
<dbReference type="GO" id="GO:0016020">
    <property type="term" value="C:membrane"/>
    <property type="evidence" value="ECO:0007669"/>
    <property type="project" value="UniProtKB-SubCell"/>
</dbReference>
<evidence type="ECO:0000256" key="3">
    <source>
        <dbReference type="ARBA" id="ARBA00022989"/>
    </source>
</evidence>
<dbReference type="Proteomes" id="UP000579945">
    <property type="component" value="Unassembled WGS sequence"/>
</dbReference>
<evidence type="ECO:0000259" key="6">
    <source>
        <dbReference type="Pfam" id="PF01061"/>
    </source>
</evidence>
<dbReference type="InterPro" id="IPR013525">
    <property type="entry name" value="ABC2_TM"/>
</dbReference>
<feature type="transmembrane region" description="Helical" evidence="5">
    <location>
        <begin position="145"/>
        <end position="164"/>
    </location>
</feature>
<dbReference type="PANTHER" id="PTHR43027">
    <property type="entry name" value="DOXORUBICIN RESISTANCE ABC TRANSPORTER PERMEASE PROTEIN DRRC-RELATED"/>
    <property type="match status" value="1"/>
</dbReference>
<feature type="transmembrane region" description="Helical" evidence="5">
    <location>
        <begin position="16"/>
        <end position="34"/>
    </location>
</feature>
<accession>A0A7W5VCR0</accession>
<comment type="subcellular location">
    <subcellularLocation>
        <location evidence="1">Membrane</location>
        <topology evidence="1">Multi-pass membrane protein</topology>
    </subcellularLocation>
</comment>
<comment type="caution">
    <text evidence="7">The sequence shown here is derived from an EMBL/GenBank/DDBJ whole genome shotgun (WGS) entry which is preliminary data.</text>
</comment>
<evidence type="ECO:0000313" key="7">
    <source>
        <dbReference type="EMBL" id="MBB3729673.1"/>
    </source>
</evidence>